<dbReference type="AlphaFoldDB" id="A0A2D1U554"/>
<dbReference type="Proteomes" id="UP000223749">
    <property type="component" value="Chromosome"/>
</dbReference>
<dbReference type="EMBL" id="CP024091">
    <property type="protein sequence ID" value="ATP56736.1"/>
    <property type="molecule type" value="Genomic_DNA"/>
</dbReference>
<reference evidence="1 2" key="1">
    <citation type="submission" date="2017-10" db="EMBL/GenBank/DDBJ databases">
        <title>Whole genome of Pedobacter ginsengisoli T01R-27 isolated from tomato rhizosphere.</title>
        <authorList>
            <person name="Weon H.-Y."/>
            <person name="Lee S.A."/>
            <person name="Sang M.K."/>
            <person name="Song J."/>
        </authorList>
    </citation>
    <scope>NUCLEOTIDE SEQUENCE [LARGE SCALE GENOMIC DNA]</scope>
    <source>
        <strain evidence="1 2">T01R-27</strain>
    </source>
</reference>
<organism evidence="1 2">
    <name type="scientific">Pedobacter ginsengisoli</name>
    <dbReference type="NCBI Taxonomy" id="363852"/>
    <lineage>
        <taxon>Bacteria</taxon>
        <taxon>Pseudomonadati</taxon>
        <taxon>Bacteroidota</taxon>
        <taxon>Sphingobacteriia</taxon>
        <taxon>Sphingobacteriales</taxon>
        <taxon>Sphingobacteriaceae</taxon>
        <taxon>Pedobacter</taxon>
    </lineage>
</organism>
<sequence length="128" mass="15345">MKNMEYNAGEIVELAIRRQEFSISELSRRLHVNRRTLYNWFTKKDLHPELILQIGKVINYNFYPDFEIGFFGLCHEEELKSNTRNTQKIPEDLVFYWMGKYINLLEEYKGLLRKRNSQKADSYTVAGE</sequence>
<gene>
    <name evidence="1" type="ORF">CPT03_09740</name>
</gene>
<evidence type="ECO:0000313" key="2">
    <source>
        <dbReference type="Proteomes" id="UP000223749"/>
    </source>
</evidence>
<name>A0A2D1U554_9SPHI</name>
<proteinExistence type="predicted"/>
<protein>
    <submittedName>
        <fullName evidence="1">Uncharacterized protein</fullName>
    </submittedName>
</protein>
<dbReference type="KEGG" id="pgs:CPT03_09740"/>
<evidence type="ECO:0000313" key="1">
    <source>
        <dbReference type="EMBL" id="ATP56736.1"/>
    </source>
</evidence>
<accession>A0A2D1U554</accession>
<keyword evidence="2" id="KW-1185">Reference proteome</keyword>
<dbReference type="OrthoDB" id="981159at2"/>
<dbReference type="RefSeq" id="WP_099438672.1">
    <property type="nucleotide sequence ID" value="NZ_CP024091.1"/>
</dbReference>